<feature type="region of interest" description="Disordered" evidence="1">
    <location>
        <begin position="312"/>
        <end position="365"/>
    </location>
</feature>
<dbReference type="Proteomes" id="UP001150238">
    <property type="component" value="Unassembled WGS sequence"/>
</dbReference>
<feature type="region of interest" description="Disordered" evidence="1">
    <location>
        <begin position="41"/>
        <end position="67"/>
    </location>
</feature>
<dbReference type="EMBL" id="JANVFS010000045">
    <property type="protein sequence ID" value="KAJ4466452.1"/>
    <property type="molecule type" value="Genomic_DNA"/>
</dbReference>
<comment type="caution">
    <text evidence="2">The sequence shown here is derived from an EMBL/GenBank/DDBJ whole genome shotgun (WGS) entry which is preliminary data.</text>
</comment>
<feature type="compositionally biased region" description="Low complexity" evidence="1">
    <location>
        <begin position="41"/>
        <end position="51"/>
    </location>
</feature>
<gene>
    <name evidence="2" type="ORF">C8J55DRAFT_493085</name>
</gene>
<name>A0A9W9DEH8_9AGAR</name>
<evidence type="ECO:0000256" key="1">
    <source>
        <dbReference type="SAM" id="MobiDB-lite"/>
    </source>
</evidence>
<reference evidence="2" key="2">
    <citation type="journal article" date="2023" name="Proc. Natl. Acad. Sci. U.S.A.">
        <title>A global phylogenomic analysis of the shiitake genus Lentinula.</title>
        <authorList>
            <person name="Sierra-Patev S."/>
            <person name="Min B."/>
            <person name="Naranjo-Ortiz M."/>
            <person name="Looney B."/>
            <person name="Konkel Z."/>
            <person name="Slot J.C."/>
            <person name="Sakamoto Y."/>
            <person name="Steenwyk J.L."/>
            <person name="Rokas A."/>
            <person name="Carro J."/>
            <person name="Camarero S."/>
            <person name="Ferreira P."/>
            <person name="Molpeceres G."/>
            <person name="Ruiz-Duenas F.J."/>
            <person name="Serrano A."/>
            <person name="Henrissat B."/>
            <person name="Drula E."/>
            <person name="Hughes K.W."/>
            <person name="Mata J.L."/>
            <person name="Ishikawa N.K."/>
            <person name="Vargas-Isla R."/>
            <person name="Ushijima S."/>
            <person name="Smith C.A."/>
            <person name="Donoghue J."/>
            <person name="Ahrendt S."/>
            <person name="Andreopoulos W."/>
            <person name="He G."/>
            <person name="LaButti K."/>
            <person name="Lipzen A."/>
            <person name="Ng V."/>
            <person name="Riley R."/>
            <person name="Sandor L."/>
            <person name="Barry K."/>
            <person name="Martinez A.T."/>
            <person name="Xiao Y."/>
            <person name="Gibbons J.G."/>
            <person name="Terashima K."/>
            <person name="Grigoriev I.V."/>
            <person name="Hibbett D."/>
        </authorList>
    </citation>
    <scope>NUCLEOTIDE SEQUENCE</scope>
    <source>
        <strain evidence="2">Sp2 HRB7682 ss15</strain>
    </source>
</reference>
<evidence type="ECO:0000313" key="3">
    <source>
        <dbReference type="Proteomes" id="UP001150238"/>
    </source>
</evidence>
<protein>
    <submittedName>
        <fullName evidence="2">Uncharacterized protein</fullName>
    </submittedName>
</protein>
<feature type="compositionally biased region" description="Polar residues" evidence="1">
    <location>
        <begin position="342"/>
        <end position="365"/>
    </location>
</feature>
<reference evidence="2" key="1">
    <citation type="submission" date="2022-08" db="EMBL/GenBank/DDBJ databases">
        <authorList>
            <consortium name="DOE Joint Genome Institute"/>
            <person name="Min B."/>
            <person name="Riley R."/>
            <person name="Sierra-Patev S."/>
            <person name="Naranjo-Ortiz M."/>
            <person name="Looney B."/>
            <person name="Konkel Z."/>
            <person name="Slot J.C."/>
            <person name="Sakamoto Y."/>
            <person name="Steenwyk J.L."/>
            <person name="Rokas A."/>
            <person name="Carro J."/>
            <person name="Camarero S."/>
            <person name="Ferreira P."/>
            <person name="Molpeceres G."/>
            <person name="Ruiz-Duenas F.J."/>
            <person name="Serrano A."/>
            <person name="Henrissat B."/>
            <person name="Drula E."/>
            <person name="Hughes K.W."/>
            <person name="Mata J.L."/>
            <person name="Ishikawa N.K."/>
            <person name="Vargas-Isla R."/>
            <person name="Ushijima S."/>
            <person name="Smith C.A."/>
            <person name="Ahrendt S."/>
            <person name="Andreopoulos W."/>
            <person name="He G."/>
            <person name="Labutti K."/>
            <person name="Lipzen A."/>
            <person name="Ng V."/>
            <person name="Sandor L."/>
            <person name="Barry K."/>
            <person name="Martinez A.T."/>
            <person name="Xiao Y."/>
            <person name="Gibbons J.G."/>
            <person name="Terashima K."/>
            <person name="Hibbett D.S."/>
            <person name="Grigoriev I.V."/>
        </authorList>
    </citation>
    <scope>NUCLEOTIDE SEQUENCE</scope>
    <source>
        <strain evidence="2">Sp2 HRB7682 ss15</strain>
    </source>
</reference>
<proteinExistence type="predicted"/>
<evidence type="ECO:0000313" key="2">
    <source>
        <dbReference type="EMBL" id="KAJ4466452.1"/>
    </source>
</evidence>
<accession>A0A9W9DEH8</accession>
<organism evidence="2 3">
    <name type="scientific">Lentinula lateritia</name>
    <dbReference type="NCBI Taxonomy" id="40482"/>
    <lineage>
        <taxon>Eukaryota</taxon>
        <taxon>Fungi</taxon>
        <taxon>Dikarya</taxon>
        <taxon>Basidiomycota</taxon>
        <taxon>Agaricomycotina</taxon>
        <taxon>Agaricomycetes</taxon>
        <taxon>Agaricomycetidae</taxon>
        <taxon>Agaricales</taxon>
        <taxon>Marasmiineae</taxon>
        <taxon>Omphalotaceae</taxon>
        <taxon>Lentinula</taxon>
    </lineage>
</organism>
<dbReference type="AlphaFoldDB" id="A0A9W9DEH8"/>
<sequence length="557" mass="59681">MSTFLSIPNNLDTLALSSASSSSISSSTSTSSLFDNSCLFSSSSSQTDISPPTSPLNEDKEEDSPDKRKLLVEHDESWVSSCKGRLKTPTLNASNTSLPVSQHSQGLLKVESSAAAADEAGYEAEESDGEESVARSILLKNKKKKLVKSKTRSGQWTESLKQEESEFSIFLTPAMTENIGQNLGVNPLTKPVLRPQSLDLNSPSPIVALPSPRSSSDPIPHLFWDIYSSSSGSPFNAISSPIGNINDRIHRGTVLRKTTQKPLGLGLRLPGKSGPCSRNSAPSIEIIRPLHSSDQTAKKKGLVGLGLKLPLGSPPASPSDLSSSFKPVSAKRRSLSELGNGHPSTRNRGPSARVNNGGATSVTTVPSSEATIRLVTSTQHGSGSILLPKMSAQVLEQAPGVASGLAAELLEVDTIHQRRTSICLKPLLSSKDHHFTKRHMYPILESPGSCTNSTTIPTTSASTIYPALNLTSPPSSHLRKLRSFSRSENVGVNTCSNMSSSFRKSSSLCSFQRSPRSPLQQLVDHGSEELWQPAPQKDPYLIAHNNMLGDMITRTLF</sequence>